<dbReference type="Gene3D" id="3.20.20.70">
    <property type="entry name" value="Aldolase class I"/>
    <property type="match status" value="1"/>
</dbReference>
<keyword evidence="9" id="KW-1185">Reference proteome</keyword>
<dbReference type="SUPFAM" id="SSF102114">
    <property type="entry name" value="Radical SAM enzymes"/>
    <property type="match status" value="1"/>
</dbReference>
<keyword evidence="6" id="KW-0411">Iron-sulfur</keyword>
<evidence type="ECO:0008006" key="10">
    <source>
        <dbReference type="Google" id="ProtNLM"/>
    </source>
</evidence>
<evidence type="ECO:0000256" key="1">
    <source>
        <dbReference type="ARBA" id="ARBA00001966"/>
    </source>
</evidence>
<dbReference type="GO" id="GO:0051539">
    <property type="term" value="F:4 iron, 4 sulfur cluster binding"/>
    <property type="evidence" value="ECO:0007669"/>
    <property type="project" value="UniProtKB-KW"/>
</dbReference>
<evidence type="ECO:0000256" key="5">
    <source>
        <dbReference type="ARBA" id="ARBA00023004"/>
    </source>
</evidence>
<evidence type="ECO:0000256" key="6">
    <source>
        <dbReference type="ARBA" id="ARBA00023014"/>
    </source>
</evidence>
<dbReference type="PANTHER" id="PTHR21339">
    <property type="entry name" value="RADICAL S-ADENOSYL METHIONINE DOMAIN-CONTAINING PROTEIN 2"/>
    <property type="match status" value="1"/>
</dbReference>
<evidence type="ECO:0000256" key="4">
    <source>
        <dbReference type="ARBA" id="ARBA00022723"/>
    </source>
</evidence>
<evidence type="ECO:0000256" key="7">
    <source>
        <dbReference type="ARBA" id="ARBA00023118"/>
    </source>
</evidence>
<dbReference type="InterPro" id="IPR051196">
    <property type="entry name" value="RSAD2/Viperin_antiviral"/>
</dbReference>
<reference evidence="9" key="1">
    <citation type="journal article" date="2014" name="Proc. Natl. Acad. Sci. U.S.A.">
        <title>Extensive sampling of basidiomycete genomes demonstrates inadequacy of the white-rot/brown-rot paradigm for wood decay fungi.</title>
        <authorList>
            <person name="Riley R."/>
            <person name="Salamov A.A."/>
            <person name="Brown D.W."/>
            <person name="Nagy L.G."/>
            <person name="Floudas D."/>
            <person name="Held B.W."/>
            <person name="Levasseur A."/>
            <person name="Lombard V."/>
            <person name="Morin E."/>
            <person name="Otillar R."/>
            <person name="Lindquist E.A."/>
            <person name="Sun H."/>
            <person name="LaButti K.M."/>
            <person name="Schmutz J."/>
            <person name="Jabbour D."/>
            <person name="Luo H."/>
            <person name="Baker S.E."/>
            <person name="Pisabarro A.G."/>
            <person name="Walton J.D."/>
            <person name="Blanchette R.A."/>
            <person name="Henrissat B."/>
            <person name="Martin F."/>
            <person name="Cullen D."/>
            <person name="Hibbett D.S."/>
            <person name="Grigoriev I.V."/>
        </authorList>
    </citation>
    <scope>NUCLEOTIDE SEQUENCE [LARGE SCALE GENOMIC DNA]</scope>
    <source>
        <strain evidence="9">CBS 339.88</strain>
    </source>
</reference>
<dbReference type="GO" id="GO:0003824">
    <property type="term" value="F:catalytic activity"/>
    <property type="evidence" value="ECO:0007669"/>
    <property type="project" value="InterPro"/>
</dbReference>
<sequence length="92" mass="10124">MAIVDPTRNLIIQLPADYFPNRECNYACEFCFHPALSSHIETPDKAKHGLRLVAEAGMKINMSGGEPFLTSKFIEAESSSSAKPTLNLNRLG</sequence>
<proteinExistence type="predicted"/>
<name>A0A067TIT3_GALM3</name>
<evidence type="ECO:0000313" key="9">
    <source>
        <dbReference type="Proteomes" id="UP000027222"/>
    </source>
</evidence>
<evidence type="ECO:0000313" key="8">
    <source>
        <dbReference type="EMBL" id="KDR83041.1"/>
    </source>
</evidence>
<organism evidence="8 9">
    <name type="scientific">Galerina marginata (strain CBS 339.88)</name>
    <dbReference type="NCBI Taxonomy" id="685588"/>
    <lineage>
        <taxon>Eukaryota</taxon>
        <taxon>Fungi</taxon>
        <taxon>Dikarya</taxon>
        <taxon>Basidiomycota</taxon>
        <taxon>Agaricomycotina</taxon>
        <taxon>Agaricomycetes</taxon>
        <taxon>Agaricomycetidae</taxon>
        <taxon>Agaricales</taxon>
        <taxon>Agaricineae</taxon>
        <taxon>Strophariaceae</taxon>
        <taxon>Galerina</taxon>
    </lineage>
</organism>
<dbReference type="STRING" id="685588.A0A067TIT3"/>
<accession>A0A067TIT3</accession>
<dbReference type="InterPro" id="IPR013785">
    <property type="entry name" value="Aldolase_TIM"/>
</dbReference>
<dbReference type="GO" id="GO:0046872">
    <property type="term" value="F:metal ion binding"/>
    <property type="evidence" value="ECO:0007669"/>
    <property type="project" value="UniProtKB-KW"/>
</dbReference>
<dbReference type="HOGENOM" id="CLU_2413412_0_0_1"/>
<dbReference type="SFLD" id="SFLDS00029">
    <property type="entry name" value="Radical_SAM"/>
    <property type="match status" value="1"/>
</dbReference>
<dbReference type="InterPro" id="IPR058240">
    <property type="entry name" value="rSAM_sf"/>
</dbReference>
<dbReference type="PANTHER" id="PTHR21339:SF0">
    <property type="entry name" value="S-ADENOSYLMETHIONINE-DEPENDENT NUCLEOTIDE DEHYDRATASE RSAD2"/>
    <property type="match status" value="1"/>
</dbReference>
<dbReference type="InterPro" id="IPR007197">
    <property type="entry name" value="rSAM"/>
</dbReference>
<dbReference type="EMBL" id="KL142369">
    <property type="protein sequence ID" value="KDR83041.1"/>
    <property type="molecule type" value="Genomic_DNA"/>
</dbReference>
<dbReference type="OrthoDB" id="549750at2759"/>
<keyword evidence="3" id="KW-0949">S-adenosyl-L-methionine</keyword>
<evidence type="ECO:0000256" key="2">
    <source>
        <dbReference type="ARBA" id="ARBA00022485"/>
    </source>
</evidence>
<dbReference type="AlphaFoldDB" id="A0A067TIT3"/>
<gene>
    <name evidence="8" type="ORF">GALMADRAFT_238820</name>
</gene>
<protein>
    <recommendedName>
        <fullName evidence="10">Radical SAM core domain-containing protein</fullName>
    </recommendedName>
</protein>
<dbReference type="Proteomes" id="UP000027222">
    <property type="component" value="Unassembled WGS sequence"/>
</dbReference>
<dbReference type="GO" id="GO:0051607">
    <property type="term" value="P:defense response to virus"/>
    <property type="evidence" value="ECO:0007669"/>
    <property type="project" value="UniProtKB-KW"/>
</dbReference>
<evidence type="ECO:0000256" key="3">
    <source>
        <dbReference type="ARBA" id="ARBA00022691"/>
    </source>
</evidence>
<keyword evidence="7" id="KW-0051">Antiviral defense</keyword>
<comment type="cofactor">
    <cofactor evidence="1">
        <name>[4Fe-4S] cluster</name>
        <dbReference type="ChEBI" id="CHEBI:49883"/>
    </cofactor>
</comment>
<keyword evidence="4" id="KW-0479">Metal-binding</keyword>
<keyword evidence="2" id="KW-0004">4Fe-4S</keyword>
<keyword evidence="5" id="KW-0408">Iron</keyword>